<gene>
    <name evidence="14" type="ORF">LTR09_006541</name>
</gene>
<dbReference type="InterPro" id="IPR041634">
    <property type="entry name" value="Nup188_C"/>
</dbReference>
<dbReference type="Pfam" id="PF18378">
    <property type="entry name" value="Nup188_C"/>
    <property type="match status" value="1"/>
</dbReference>
<dbReference type="GO" id="GO:0051028">
    <property type="term" value="P:mRNA transport"/>
    <property type="evidence" value="ECO:0007669"/>
    <property type="project" value="UniProtKB-KW"/>
</dbReference>
<feature type="domain" description="Nuclear pore protein Nup188 C-terminal" evidence="12">
    <location>
        <begin position="1494"/>
        <end position="1871"/>
    </location>
</feature>
<keyword evidence="4" id="KW-0653">Protein transport</keyword>
<dbReference type="InterPro" id="IPR048883">
    <property type="entry name" value="Nup188_N-subdom_III"/>
</dbReference>
<evidence type="ECO:0000259" key="11">
    <source>
        <dbReference type="Pfam" id="PF10487"/>
    </source>
</evidence>
<sequence length="1881" mass="202132">MPPSPRSAYFPPLDKCLTGDERLISWRTAYRSLSNPAYSGISALQSFLSDAESHNYLTNAHDPYLQPGSKTKSDFEAKTAPIHVAQCSNGDYDLEELKKDARWLSEQVNVEELVALRCVVLEWQQRAEDQLLASLAGSGSAVGGSELGASMLGASTTGFGASIIGNTATNEAGREETRRRRQLQLFLEEKSHILKVAVLLVNRAAVRDGASTGRSWVDDVASGLVEDMCSPTNRTAYEGFLSTCIENVEKVIRTADDSSKWPRIFTTDEAKQEMFASACFTDAASTMQLLLAILHLSPGAYIPSSSLVQAWYDLMKNVGFFANLAPSPAVPDPSAIQALASLVSLSILCLPAAILNIQDTASQLLGGVSSSIEDATRGVSYPDLRQNGTGSQLYINNDTCLREVNLTLHRAASPNGPLFLASPAIFAWSLLTSNIRDIAKLYQDAREQRRGGEDGDGSSPLARRTSREDMSTFEQQYALLQTLELDTEAQDDPPGYIARVAVDEMGVFGIMLELASTAATIWDADMAFVARSTLFELVREGMAIVSYSADVLRAVLSILAPAPASILTRELEETNLDGRLADRLLDSADMQLAVLSQAVARYPFELSPLLSLLTALATGSTKQAIGPTKLVKLLDTMPSLTLMVDQWFRAYQLENEDDNENNIALTEDLPLFISKQYERGFFAGGASKAITMGSGEDDTATNVLTIPAGTSGVVLKETRPLVLRLEHPHSALEYLGLLLSTILPTCELLPAPPMDADLDHSTAADIITLITALLKASLHQHSGVDESRHLLGRLSYALPEGQDIISVISDILETELLAHLDQSASEGSLNVLVACVEITYVLVSISPDRVWGSLHRSCLLGLAGGANALTAVVGGSEVPSGSFRFLTACVMLYGLLVHDAITGLVKRKPRTSKQSRGRFDSPMADQDVTSARTISAVLVAFQTVMADVWVGVGEWRFQRRGERSGIWMSLAALFEALLKAAYGVGEGKGVTTLLVPAAKMVVDGFGGQEGAVKSFGRLFGEGVGVEEAGLTSRERLCVVEQIGTAASFLTTLIRTTRMIDAETEVVNRAGALGRQLTKLMPAFAALMATDPAYKGCLSLLLAEVVQASNIITRASSSTNGSNETPSLLGQVSAEAGKQFLTVLSHLDRPLRALEAESSIWSFLAGVMESKQQWFAVYLLTGSLPRHRLNELTAPNGHKSLLTYALDQLSSLPTLEPDRAIGMLRFVSTCQTASPWATSQVRSHDTFLKNAVEWLSTLQPPNKKGATAQERLAISELRTAALLCSILAVGVHAGAEVGDRTVLKLLSPKLRFLVEEAGRVDTWNRSLHTKLEENFRRKFGGSGIEVVDFRSTKTGRRKSGDDEEEYDVEFADQVLGHEVAWLGLGGREKGFKEEFARANVNLALVGAQRELLSAWRALAATLSGCLGTGQKQENEELAQGLIKAVDRCLTANADPATDMDVPAMHEVVEIRAEMAFAILSRLVALRVEDDGMKGLLFTAFDVVMKVGGDYAVATAQEGVGYWRTALQVLYLAIQPHVYMASGHSTRSTNGTSSTAETKAEFLDPAVAGVLVEIVAKVVAPGFRALCGNLHTSIDMAQPADFALLTAILRAVLSVKGIEAVHAQIAEAVASSSVVRGALSLYSWSDRLAENMSGDGEQDPIYGELSILFLVALSTVPTVAEQMALSGVLAQLASANLSNYFRKPNGKSPFDEPRRMFAIWSEGFLPLALNLLDAVGAPVAADVATFLNSFPPQLQRAEMALENRVPSVRHPHAGAVTLGLVSEAHNLCLVAHLLSVLVAHAADAGIDANDIPALLFDAVKVREDVVGLARQRTSLASRIVAVGEREEVWARTSAGGTDNVLLAKVVREIEGVVAWGGDEGGNQ</sequence>
<evidence type="ECO:0000256" key="10">
    <source>
        <dbReference type="SAM" id="MobiDB-lite"/>
    </source>
</evidence>
<evidence type="ECO:0000256" key="2">
    <source>
        <dbReference type="ARBA" id="ARBA00022448"/>
    </source>
</evidence>
<evidence type="ECO:0000259" key="12">
    <source>
        <dbReference type="Pfam" id="PF18378"/>
    </source>
</evidence>
<feature type="domain" description="Nucleoporin Nup188 N-terminal subdomain III" evidence="13">
    <location>
        <begin position="761"/>
        <end position="1181"/>
    </location>
</feature>
<evidence type="ECO:0000256" key="8">
    <source>
        <dbReference type="ARBA" id="ARBA00038387"/>
    </source>
</evidence>
<dbReference type="Proteomes" id="UP001271007">
    <property type="component" value="Unassembled WGS sequence"/>
</dbReference>
<dbReference type="PANTHER" id="PTHR31431">
    <property type="entry name" value="NUCLEOPORIN NUP188 HOMOLOG"/>
    <property type="match status" value="1"/>
</dbReference>
<accession>A0AAJ0DL78</accession>
<dbReference type="GO" id="GO:0006606">
    <property type="term" value="P:protein import into nucleus"/>
    <property type="evidence" value="ECO:0007669"/>
    <property type="project" value="TreeGrafter"/>
</dbReference>
<keyword evidence="3" id="KW-0509">mRNA transport</keyword>
<evidence type="ECO:0000256" key="6">
    <source>
        <dbReference type="ARBA" id="ARBA00023132"/>
    </source>
</evidence>
<dbReference type="Gene3D" id="1.25.10.70">
    <property type="match status" value="1"/>
</dbReference>
<keyword evidence="15" id="KW-1185">Reference proteome</keyword>
<evidence type="ECO:0000313" key="14">
    <source>
        <dbReference type="EMBL" id="KAK3052331.1"/>
    </source>
</evidence>
<dbReference type="GO" id="GO:0006405">
    <property type="term" value="P:RNA export from nucleus"/>
    <property type="evidence" value="ECO:0007669"/>
    <property type="project" value="TreeGrafter"/>
</dbReference>
<keyword evidence="5" id="KW-0811">Translocation</keyword>
<reference evidence="14" key="1">
    <citation type="submission" date="2023-04" db="EMBL/GenBank/DDBJ databases">
        <title>Black Yeasts Isolated from many extreme environments.</title>
        <authorList>
            <person name="Coleine C."/>
            <person name="Stajich J.E."/>
            <person name="Selbmann L."/>
        </authorList>
    </citation>
    <scope>NUCLEOTIDE SEQUENCE</scope>
    <source>
        <strain evidence="14">CCFEE 5312</strain>
    </source>
</reference>
<dbReference type="GO" id="GO:0044611">
    <property type="term" value="C:nuclear pore inner ring"/>
    <property type="evidence" value="ECO:0007669"/>
    <property type="project" value="TreeGrafter"/>
</dbReference>
<dbReference type="InterPro" id="IPR044840">
    <property type="entry name" value="Nup188"/>
</dbReference>
<dbReference type="PANTHER" id="PTHR31431:SF1">
    <property type="entry name" value="NUCLEOPORIN NUP188"/>
    <property type="match status" value="1"/>
</dbReference>
<comment type="caution">
    <text evidence="14">The sequence shown here is derived from an EMBL/GenBank/DDBJ whole genome shotgun (WGS) entry which is preliminary data.</text>
</comment>
<keyword evidence="6" id="KW-0906">Nuclear pore complex</keyword>
<feature type="region of interest" description="Disordered" evidence="10">
    <location>
        <begin position="446"/>
        <end position="470"/>
    </location>
</feature>
<evidence type="ECO:0000256" key="4">
    <source>
        <dbReference type="ARBA" id="ARBA00022927"/>
    </source>
</evidence>
<evidence type="ECO:0000256" key="9">
    <source>
        <dbReference type="ARBA" id="ARBA00040174"/>
    </source>
</evidence>
<evidence type="ECO:0000256" key="7">
    <source>
        <dbReference type="ARBA" id="ARBA00023242"/>
    </source>
</evidence>
<evidence type="ECO:0000313" key="15">
    <source>
        <dbReference type="Proteomes" id="UP001271007"/>
    </source>
</evidence>
<dbReference type="GO" id="GO:0017056">
    <property type="term" value="F:structural constituent of nuclear pore"/>
    <property type="evidence" value="ECO:0007669"/>
    <property type="project" value="InterPro"/>
</dbReference>
<comment type="subcellular location">
    <subcellularLocation>
        <location evidence="1">Nucleus</location>
        <location evidence="1">Nuclear pore complex</location>
    </subcellularLocation>
</comment>
<feature type="domain" description="Nucleoporin Nup188 N-terminal" evidence="11">
    <location>
        <begin position="175"/>
        <end position="431"/>
    </location>
</feature>
<dbReference type="InterPro" id="IPR018864">
    <property type="entry name" value="Nucleoporin_Nup188_N"/>
</dbReference>
<organism evidence="14 15">
    <name type="scientific">Extremus antarcticus</name>
    <dbReference type="NCBI Taxonomy" id="702011"/>
    <lineage>
        <taxon>Eukaryota</taxon>
        <taxon>Fungi</taxon>
        <taxon>Dikarya</taxon>
        <taxon>Ascomycota</taxon>
        <taxon>Pezizomycotina</taxon>
        <taxon>Dothideomycetes</taxon>
        <taxon>Dothideomycetidae</taxon>
        <taxon>Mycosphaerellales</taxon>
        <taxon>Extremaceae</taxon>
        <taxon>Extremus</taxon>
    </lineage>
</organism>
<dbReference type="Pfam" id="PF21093">
    <property type="entry name" value="Nup188_N-subdom_III"/>
    <property type="match status" value="1"/>
</dbReference>
<evidence type="ECO:0000256" key="5">
    <source>
        <dbReference type="ARBA" id="ARBA00023010"/>
    </source>
</evidence>
<evidence type="ECO:0000259" key="13">
    <source>
        <dbReference type="Pfam" id="PF21093"/>
    </source>
</evidence>
<protein>
    <recommendedName>
        <fullName evidence="9">Nucleoporin NUP188</fullName>
    </recommendedName>
</protein>
<dbReference type="Pfam" id="PF21094">
    <property type="entry name" value="Nup188_SH3-like"/>
    <property type="match status" value="1"/>
</dbReference>
<comment type="similarity">
    <text evidence="8">Belongs to the Nup188 family.</text>
</comment>
<proteinExistence type="inferred from homology"/>
<dbReference type="EMBL" id="JAWDJX010000021">
    <property type="protein sequence ID" value="KAK3052331.1"/>
    <property type="molecule type" value="Genomic_DNA"/>
</dbReference>
<keyword evidence="7" id="KW-0539">Nucleus</keyword>
<dbReference type="Pfam" id="PF10487">
    <property type="entry name" value="Nup188_N"/>
    <property type="match status" value="1"/>
</dbReference>
<name>A0AAJ0DL78_9PEZI</name>
<keyword evidence="2" id="KW-0813">Transport</keyword>
<evidence type="ECO:0000256" key="1">
    <source>
        <dbReference type="ARBA" id="ARBA00004567"/>
    </source>
</evidence>
<evidence type="ECO:0000256" key="3">
    <source>
        <dbReference type="ARBA" id="ARBA00022816"/>
    </source>
</evidence>